<accession>A0A6L5YVC8</accession>
<dbReference type="AlphaFoldDB" id="A0A6L5YVC8"/>
<organism evidence="4 5">
    <name type="scientific">Halovulum marinum</name>
    <dbReference type="NCBI Taxonomy" id="2662447"/>
    <lineage>
        <taxon>Bacteria</taxon>
        <taxon>Pseudomonadati</taxon>
        <taxon>Pseudomonadota</taxon>
        <taxon>Alphaproteobacteria</taxon>
        <taxon>Rhodobacterales</taxon>
        <taxon>Paracoccaceae</taxon>
        <taxon>Halovulum</taxon>
    </lineage>
</organism>
<evidence type="ECO:0000256" key="3">
    <source>
        <dbReference type="SAM" id="MobiDB-lite"/>
    </source>
</evidence>
<dbReference type="PANTHER" id="PTHR31793">
    <property type="entry name" value="4-HYDROXYBENZOYL-COA THIOESTERASE FAMILY MEMBER"/>
    <property type="match status" value="1"/>
</dbReference>
<name>A0A6L5YVC8_9RHOB</name>
<dbReference type="InterPro" id="IPR029069">
    <property type="entry name" value="HotDog_dom_sf"/>
</dbReference>
<dbReference type="PANTHER" id="PTHR31793:SF27">
    <property type="entry name" value="NOVEL THIOESTERASE SUPERFAMILY DOMAIN AND SAPOSIN A-TYPE DOMAIN CONTAINING PROTEIN (0610012H03RIK)"/>
    <property type="match status" value="1"/>
</dbReference>
<dbReference type="CDD" id="cd00586">
    <property type="entry name" value="4HBT"/>
    <property type="match status" value="1"/>
</dbReference>
<dbReference type="InterPro" id="IPR050563">
    <property type="entry name" value="4-hydroxybenzoyl-CoA_TE"/>
</dbReference>
<comment type="similarity">
    <text evidence="1">Belongs to the 4-hydroxybenzoyl-CoA thioesterase family.</text>
</comment>
<evidence type="ECO:0000313" key="5">
    <source>
        <dbReference type="Proteomes" id="UP000474957"/>
    </source>
</evidence>
<comment type="caution">
    <text evidence="4">The sequence shown here is derived from an EMBL/GenBank/DDBJ whole genome shotgun (WGS) entry which is preliminary data.</text>
</comment>
<feature type="region of interest" description="Disordered" evidence="3">
    <location>
        <begin position="1"/>
        <end position="34"/>
    </location>
</feature>
<dbReference type="EMBL" id="WIND01000001">
    <property type="protein sequence ID" value="MSU88303.1"/>
    <property type="molecule type" value="Genomic_DNA"/>
</dbReference>
<dbReference type="Proteomes" id="UP000474957">
    <property type="component" value="Unassembled WGS sequence"/>
</dbReference>
<evidence type="ECO:0000256" key="2">
    <source>
        <dbReference type="ARBA" id="ARBA00022801"/>
    </source>
</evidence>
<dbReference type="SUPFAM" id="SSF54637">
    <property type="entry name" value="Thioesterase/thiol ester dehydrase-isomerase"/>
    <property type="match status" value="1"/>
</dbReference>
<keyword evidence="5" id="KW-1185">Reference proteome</keyword>
<evidence type="ECO:0000256" key="1">
    <source>
        <dbReference type="ARBA" id="ARBA00005953"/>
    </source>
</evidence>
<dbReference type="Pfam" id="PF13279">
    <property type="entry name" value="4HBT_2"/>
    <property type="match status" value="1"/>
</dbReference>
<evidence type="ECO:0000313" key="4">
    <source>
        <dbReference type="EMBL" id="MSU88303.1"/>
    </source>
</evidence>
<reference evidence="4 5" key="1">
    <citation type="submission" date="2019-10" db="EMBL/GenBank/DDBJ databases">
        <title>Cognatihalovulum marinum gen. nov. sp. nov., a new member of the family Rhodobacteraceae isolated from deep seawater of the Northwest Indian Ocean.</title>
        <authorList>
            <person name="Ruan C."/>
            <person name="Wang J."/>
            <person name="Zheng X."/>
            <person name="Song L."/>
            <person name="Zhu Y."/>
            <person name="Huang Y."/>
            <person name="Lu Z."/>
            <person name="Du W."/>
            <person name="Huang L."/>
            <person name="Dai X."/>
        </authorList>
    </citation>
    <scope>NUCLEOTIDE SEQUENCE [LARGE SCALE GENOMIC DNA]</scope>
    <source>
        <strain evidence="4 5">2CG4</strain>
    </source>
</reference>
<dbReference type="Gene3D" id="3.10.129.10">
    <property type="entry name" value="Hotdog Thioesterase"/>
    <property type="match status" value="1"/>
</dbReference>
<gene>
    <name evidence="4" type="ORF">GE300_01565</name>
</gene>
<keyword evidence="2" id="KW-0378">Hydrolase</keyword>
<dbReference type="RefSeq" id="WP_154444225.1">
    <property type="nucleotide sequence ID" value="NZ_WIND01000001.1"/>
</dbReference>
<protein>
    <submittedName>
        <fullName evidence="4">Acyl-CoA thioesterase</fullName>
    </submittedName>
</protein>
<feature type="compositionally biased region" description="Low complexity" evidence="3">
    <location>
        <begin position="1"/>
        <end position="23"/>
    </location>
</feature>
<proteinExistence type="inferred from homology"/>
<sequence length="170" mass="18869">MHSSTSTDAADTAETAATSVVRPQTRERRPRARRSDYAAFRPVTTRWRDNDVYGHLNNVVYYEFVDSCVNGWLIDAAGLELPAGPVIGLVVESACVYHDALAYPDQVETGLRVSRVGNSSVQYEVGMFRARDDSAAAEARFTHVYVDRDSRRPVPLPERLRAALGALRRG</sequence>
<dbReference type="GO" id="GO:0047617">
    <property type="term" value="F:fatty acyl-CoA hydrolase activity"/>
    <property type="evidence" value="ECO:0007669"/>
    <property type="project" value="TreeGrafter"/>
</dbReference>